<evidence type="ECO:0000259" key="2">
    <source>
        <dbReference type="Pfam" id="PF13439"/>
    </source>
</evidence>
<dbReference type="InterPro" id="IPR028098">
    <property type="entry name" value="Glyco_trans_4-like_N"/>
</dbReference>
<organism evidence="3 4">
    <name type="scientific">Sphingobacterium kitahiroshimense</name>
    <dbReference type="NCBI Taxonomy" id="470446"/>
    <lineage>
        <taxon>Bacteria</taxon>
        <taxon>Pseudomonadati</taxon>
        <taxon>Bacteroidota</taxon>
        <taxon>Sphingobacteriia</taxon>
        <taxon>Sphingobacteriales</taxon>
        <taxon>Sphingobacteriaceae</taxon>
        <taxon>Sphingobacterium</taxon>
    </lineage>
</organism>
<evidence type="ECO:0000259" key="1">
    <source>
        <dbReference type="Pfam" id="PF00534"/>
    </source>
</evidence>
<dbReference type="PANTHER" id="PTHR45947">
    <property type="entry name" value="SULFOQUINOVOSYL TRANSFERASE SQD2"/>
    <property type="match status" value="1"/>
</dbReference>
<sequence length="389" mass="44736">MRILIIHTFYQGPGGEDTVFKQESELLAIDHDVETLTFQNKKGWKGALQTLFSFWNIAAAYRVRKCINNFKPQVVHIHNTHYASGPIIVRTIHKLGVPLIMTLHNFRILCPSAILYHDQQLFLSSLKENFPWTAIKKKVLDGSTVKTFVLALNYWFHRRIGTWNMVDRYIALSSFAKKLFIDSTLHVPAQKFTIKPNFTFPIKDTIDAQEDYFIYIGRLTEEKGIVNLLKAFSKTDSKIIIIGDGPLKQTVVETANHHANIKYMGFRTRDEILPLVEKAEALLVPSVWFEGMPMTILEAFSVGTPVIGSDIGALSELIIPDKTGLLFNPQSVDNMLKTVQQWKNYSIKEKYNIRQTTKEFYFSNFTPEENKKKLLEIYNEAIEDNIKRS</sequence>
<protein>
    <submittedName>
        <fullName evidence="3">Glycosyltransferase family 4 protein</fullName>
        <ecNumber evidence="3">2.4.-.-</ecNumber>
    </submittedName>
</protein>
<accession>A0ABV0BQJ1</accession>
<name>A0ABV0BQJ1_9SPHI</name>
<reference evidence="3 4" key="1">
    <citation type="submission" date="2024-04" db="EMBL/GenBank/DDBJ databases">
        <title>WGS of bacteria from Torrens River.</title>
        <authorList>
            <person name="Wyrsch E.R."/>
            <person name="Drigo B."/>
        </authorList>
    </citation>
    <scope>NUCLEOTIDE SEQUENCE [LARGE SCALE GENOMIC DNA]</scope>
    <source>
        <strain evidence="3 4">TWI391</strain>
    </source>
</reference>
<dbReference type="InterPro" id="IPR001296">
    <property type="entry name" value="Glyco_trans_1"/>
</dbReference>
<feature type="domain" description="Glycosyl transferase family 1" evidence="1">
    <location>
        <begin position="204"/>
        <end position="350"/>
    </location>
</feature>
<dbReference type="InterPro" id="IPR050194">
    <property type="entry name" value="Glycosyltransferase_grp1"/>
</dbReference>
<dbReference type="PANTHER" id="PTHR45947:SF13">
    <property type="entry name" value="TRANSFERASE"/>
    <property type="match status" value="1"/>
</dbReference>
<dbReference type="Gene3D" id="3.40.50.2000">
    <property type="entry name" value="Glycogen Phosphorylase B"/>
    <property type="match status" value="2"/>
</dbReference>
<dbReference type="SUPFAM" id="SSF53756">
    <property type="entry name" value="UDP-Glycosyltransferase/glycogen phosphorylase"/>
    <property type="match status" value="1"/>
</dbReference>
<dbReference type="RefSeq" id="WP_346580997.1">
    <property type="nucleotide sequence ID" value="NZ_JBDJLH010000003.1"/>
</dbReference>
<keyword evidence="3" id="KW-0808">Transferase</keyword>
<comment type="caution">
    <text evidence="3">The sequence shown here is derived from an EMBL/GenBank/DDBJ whole genome shotgun (WGS) entry which is preliminary data.</text>
</comment>
<proteinExistence type="predicted"/>
<dbReference type="Pfam" id="PF13439">
    <property type="entry name" value="Glyco_transf_4"/>
    <property type="match status" value="1"/>
</dbReference>
<keyword evidence="4" id="KW-1185">Reference proteome</keyword>
<dbReference type="CDD" id="cd03801">
    <property type="entry name" value="GT4_PimA-like"/>
    <property type="match status" value="1"/>
</dbReference>
<dbReference type="EC" id="2.4.-.-" evidence="3"/>
<dbReference type="GO" id="GO:0016757">
    <property type="term" value="F:glycosyltransferase activity"/>
    <property type="evidence" value="ECO:0007669"/>
    <property type="project" value="UniProtKB-KW"/>
</dbReference>
<dbReference type="EMBL" id="JBDJNQ010000002">
    <property type="protein sequence ID" value="MEN5376991.1"/>
    <property type="molecule type" value="Genomic_DNA"/>
</dbReference>
<dbReference type="Pfam" id="PF00534">
    <property type="entry name" value="Glycos_transf_1"/>
    <property type="match status" value="1"/>
</dbReference>
<gene>
    <name evidence="3" type="ORF">ABE541_06940</name>
</gene>
<feature type="domain" description="Glycosyltransferase subfamily 4-like N-terminal" evidence="2">
    <location>
        <begin position="55"/>
        <end position="197"/>
    </location>
</feature>
<keyword evidence="3" id="KW-0328">Glycosyltransferase</keyword>
<dbReference type="Proteomes" id="UP001409291">
    <property type="component" value="Unassembled WGS sequence"/>
</dbReference>
<evidence type="ECO:0000313" key="4">
    <source>
        <dbReference type="Proteomes" id="UP001409291"/>
    </source>
</evidence>
<evidence type="ECO:0000313" key="3">
    <source>
        <dbReference type="EMBL" id="MEN5376991.1"/>
    </source>
</evidence>